<evidence type="ECO:0000313" key="3">
    <source>
        <dbReference type="Proteomes" id="UP000279236"/>
    </source>
</evidence>
<feature type="compositionally biased region" description="Polar residues" evidence="1">
    <location>
        <begin position="199"/>
        <end position="214"/>
    </location>
</feature>
<dbReference type="RefSeq" id="XP_028474621.1">
    <property type="nucleotide sequence ID" value="XM_028617314.1"/>
</dbReference>
<feature type="compositionally biased region" description="Polar residues" evidence="1">
    <location>
        <begin position="435"/>
        <end position="450"/>
    </location>
</feature>
<dbReference type="EMBL" id="RSCE01000010">
    <property type="protein sequence ID" value="RSH79474.1"/>
    <property type="molecule type" value="Genomic_DNA"/>
</dbReference>
<accession>A0A427XL48</accession>
<name>A0A427XL48_9TREE</name>
<protein>
    <submittedName>
        <fullName evidence="2">Uncharacterized protein</fullName>
    </submittedName>
</protein>
<dbReference type="AlphaFoldDB" id="A0A427XL48"/>
<feature type="region of interest" description="Disordered" evidence="1">
    <location>
        <begin position="395"/>
        <end position="462"/>
    </location>
</feature>
<evidence type="ECO:0000313" key="2">
    <source>
        <dbReference type="EMBL" id="RSH79474.1"/>
    </source>
</evidence>
<feature type="region of interest" description="Disordered" evidence="1">
    <location>
        <begin position="134"/>
        <end position="217"/>
    </location>
</feature>
<gene>
    <name evidence="2" type="ORF">EHS24_001524</name>
</gene>
<proteinExistence type="predicted"/>
<comment type="caution">
    <text evidence="2">The sequence shown here is derived from an EMBL/GenBank/DDBJ whole genome shotgun (WGS) entry which is preliminary data.</text>
</comment>
<feature type="compositionally biased region" description="Low complexity" evidence="1">
    <location>
        <begin position="411"/>
        <end position="423"/>
    </location>
</feature>
<sequence>MVHAMGATHPAASAPARTSAATTIPSKTLEQANSHHIMSVEHEATSTTSTHLVNSDLDTQNAATHELLLHLCNLTRESGLIRREQLHLQAAGLGYPPTNRYVAMTPTITQGFIPGPACRALGIGISKELTGNVNSHESDNDQDIAMKDGTDATTTSDDTSYAGHVSEDSSTAERVTAPRSIATFEVSDPQDNNKKPPFSNATELATPSLNTESEPVSAPARISILSYPTAMTRVPPPPPPPSQIATPVDPLVQNGTNVGPARIPTTLAIDAALRHAAPPPALQHPQETPIHGEQDMLAAGPHWRQPETYPTHAGYTYRPPMYAPARYIYANPPPLGSQPPTPISPYYTQPVRFLPHGFVPAYAEACPPRVFTPMVQPPNMPHPQHIHHVRPGWTQAPQYNHQDHQASHTAPSGPQHSPPVHHSGPPPAQHAGQEAIQTAQAVQPSAQQPTFRPPPQITGSEV</sequence>
<dbReference type="Proteomes" id="UP000279236">
    <property type="component" value="Unassembled WGS sequence"/>
</dbReference>
<feature type="compositionally biased region" description="Low complexity" evidence="1">
    <location>
        <begin position="7"/>
        <end position="21"/>
    </location>
</feature>
<organism evidence="2 3">
    <name type="scientific">Apiotrichum porosum</name>
    <dbReference type="NCBI Taxonomy" id="105984"/>
    <lineage>
        <taxon>Eukaryota</taxon>
        <taxon>Fungi</taxon>
        <taxon>Dikarya</taxon>
        <taxon>Basidiomycota</taxon>
        <taxon>Agaricomycotina</taxon>
        <taxon>Tremellomycetes</taxon>
        <taxon>Trichosporonales</taxon>
        <taxon>Trichosporonaceae</taxon>
        <taxon>Apiotrichum</taxon>
    </lineage>
</organism>
<reference evidence="2 3" key="1">
    <citation type="submission" date="2018-11" db="EMBL/GenBank/DDBJ databases">
        <title>Genome sequence of Apiotrichum porosum DSM 27194.</title>
        <authorList>
            <person name="Aliyu H."/>
            <person name="Gorte O."/>
            <person name="Ochsenreither K."/>
        </authorList>
    </citation>
    <scope>NUCLEOTIDE SEQUENCE [LARGE SCALE GENOMIC DNA]</scope>
    <source>
        <strain evidence="2 3">DSM 27194</strain>
    </source>
</reference>
<feature type="compositionally biased region" description="Low complexity" evidence="1">
    <location>
        <begin position="151"/>
        <end position="163"/>
    </location>
</feature>
<keyword evidence="3" id="KW-1185">Reference proteome</keyword>
<dbReference type="GeneID" id="39586067"/>
<evidence type="ECO:0000256" key="1">
    <source>
        <dbReference type="SAM" id="MobiDB-lite"/>
    </source>
</evidence>
<feature type="compositionally biased region" description="Basic and acidic residues" evidence="1">
    <location>
        <begin position="136"/>
        <end position="150"/>
    </location>
</feature>
<feature type="region of interest" description="Disordered" evidence="1">
    <location>
        <begin position="1"/>
        <end position="21"/>
    </location>
</feature>